<reference evidence="3 4" key="1">
    <citation type="submission" date="2020-08" db="EMBL/GenBank/DDBJ databases">
        <title>Genomic Encyclopedia of Type Strains, Phase IV (KMG-IV): sequencing the most valuable type-strain genomes for metagenomic binning, comparative biology and taxonomic classification.</title>
        <authorList>
            <person name="Goeker M."/>
        </authorList>
    </citation>
    <scope>NUCLEOTIDE SEQUENCE [LARGE SCALE GENOMIC DNA]</scope>
    <source>
        <strain evidence="3 4">DSM 2461</strain>
    </source>
</reference>
<dbReference type="InterPro" id="IPR015422">
    <property type="entry name" value="PyrdxlP-dep_Trfase_small"/>
</dbReference>
<dbReference type="NCBIfam" id="TIGR01977">
    <property type="entry name" value="am_tr_V_EF2568"/>
    <property type="match status" value="1"/>
</dbReference>
<dbReference type="InterPro" id="IPR015424">
    <property type="entry name" value="PyrdxlP-dep_Trfase"/>
</dbReference>
<evidence type="ECO:0000313" key="3">
    <source>
        <dbReference type="EMBL" id="MBB6479582.1"/>
    </source>
</evidence>
<dbReference type="Pfam" id="PF00266">
    <property type="entry name" value="Aminotran_5"/>
    <property type="match status" value="1"/>
</dbReference>
<dbReference type="RefSeq" id="WP_184744954.1">
    <property type="nucleotide sequence ID" value="NZ_JACHGJ010000002.1"/>
</dbReference>
<accession>A0A841RAY1</accession>
<evidence type="ECO:0000259" key="2">
    <source>
        <dbReference type="Pfam" id="PF00266"/>
    </source>
</evidence>
<dbReference type="PANTHER" id="PTHR43586:SF4">
    <property type="entry name" value="ISOPENICILLIN N EPIMERASE"/>
    <property type="match status" value="1"/>
</dbReference>
<keyword evidence="1" id="KW-0663">Pyridoxal phosphate</keyword>
<keyword evidence="4" id="KW-1185">Reference proteome</keyword>
<gene>
    <name evidence="3" type="ORF">HNR50_001240</name>
</gene>
<comment type="caution">
    <text evidence="3">The sequence shown here is derived from an EMBL/GenBank/DDBJ whole genome shotgun (WGS) entry which is preliminary data.</text>
</comment>
<organism evidence="3 4">
    <name type="scientific">Spirochaeta isovalerica</name>
    <dbReference type="NCBI Taxonomy" id="150"/>
    <lineage>
        <taxon>Bacteria</taxon>
        <taxon>Pseudomonadati</taxon>
        <taxon>Spirochaetota</taxon>
        <taxon>Spirochaetia</taxon>
        <taxon>Spirochaetales</taxon>
        <taxon>Spirochaetaceae</taxon>
        <taxon>Spirochaeta</taxon>
    </lineage>
</organism>
<dbReference type="Gene3D" id="3.90.1150.10">
    <property type="entry name" value="Aspartate Aminotransferase, domain 1"/>
    <property type="match status" value="1"/>
</dbReference>
<evidence type="ECO:0000256" key="1">
    <source>
        <dbReference type="ARBA" id="ARBA00022898"/>
    </source>
</evidence>
<sequence>MSLIYLDNSATSYPKAPGVADAVRDNLLSCGTSGRASYDEALEGSRVLYECRRNLAKLFSLPDSSRIILNSGATESLNTIIKGFLKPGMKALTSMGEHNSVMRPLNTLMEKGVTVERFHCLNDGTADLDDYKSKLKSGPDLVILCHSSNVSGALFPVKEMIRDAHEAGALVCLDGAQSAGHKTINLIKLNADFYCFAGHKGLLGPAGTGGFYIKDGIEISSLLEGGTGSASEEEIQPRFLPDLYESGTRNIPGLAGLRASTDFLLTTGVDVIGKKEKDLALRLIEGLKMIEGITLIGPENPASRNSVVSFFHDRVDLSELAEGLDDAEIAQRMGLHCAPSAHKSLGTYDRGGTIRFSPGYFNSEEDIDSALKAVREIVNG</sequence>
<proteinExistence type="predicted"/>
<dbReference type="AlphaFoldDB" id="A0A841RAY1"/>
<dbReference type="InterPro" id="IPR015421">
    <property type="entry name" value="PyrdxlP-dep_Trfase_major"/>
</dbReference>
<evidence type="ECO:0000313" key="4">
    <source>
        <dbReference type="Proteomes" id="UP000587760"/>
    </source>
</evidence>
<feature type="domain" description="Aminotransferase class V" evidence="2">
    <location>
        <begin position="4"/>
        <end position="368"/>
    </location>
</feature>
<dbReference type="Proteomes" id="UP000587760">
    <property type="component" value="Unassembled WGS sequence"/>
</dbReference>
<dbReference type="InterPro" id="IPR010969">
    <property type="entry name" value="Cys_dSase-rel_unknwn_funct"/>
</dbReference>
<protein>
    <submittedName>
        <fullName evidence="3">Cysteine desulfurase family protein</fullName>
    </submittedName>
</protein>
<dbReference type="EMBL" id="JACHGJ010000002">
    <property type="protein sequence ID" value="MBB6479582.1"/>
    <property type="molecule type" value="Genomic_DNA"/>
</dbReference>
<dbReference type="InterPro" id="IPR000192">
    <property type="entry name" value="Aminotrans_V_dom"/>
</dbReference>
<dbReference type="Gene3D" id="3.40.640.10">
    <property type="entry name" value="Type I PLP-dependent aspartate aminotransferase-like (Major domain)"/>
    <property type="match status" value="1"/>
</dbReference>
<dbReference type="SUPFAM" id="SSF53383">
    <property type="entry name" value="PLP-dependent transferases"/>
    <property type="match status" value="1"/>
</dbReference>
<name>A0A841RAY1_9SPIO</name>
<dbReference type="PANTHER" id="PTHR43586">
    <property type="entry name" value="CYSTEINE DESULFURASE"/>
    <property type="match status" value="1"/>
</dbReference>